<keyword evidence="1" id="KW-0808">Transferase</keyword>
<protein>
    <recommendedName>
        <fullName evidence="2">Guanylate kinase-like domain-containing protein</fullName>
    </recommendedName>
</protein>
<evidence type="ECO:0000256" key="1">
    <source>
        <dbReference type="ARBA" id="ARBA00022679"/>
    </source>
</evidence>
<dbReference type="InterPro" id="IPR027417">
    <property type="entry name" value="P-loop_NTPase"/>
</dbReference>
<dbReference type="Pfam" id="PF00625">
    <property type="entry name" value="Guanylate_kin"/>
    <property type="match status" value="1"/>
</dbReference>
<proteinExistence type="predicted"/>
<name>A0ABS0GNF2_9ACTN</name>
<dbReference type="Proteomes" id="UP000638560">
    <property type="component" value="Unassembled WGS sequence"/>
</dbReference>
<gene>
    <name evidence="3" type="ORF">I0C86_01205</name>
</gene>
<dbReference type="InterPro" id="IPR008145">
    <property type="entry name" value="GK/Ca_channel_bsu"/>
</dbReference>
<keyword evidence="4" id="KW-1185">Reference proteome</keyword>
<evidence type="ECO:0000313" key="4">
    <source>
        <dbReference type="Proteomes" id="UP000638560"/>
    </source>
</evidence>
<feature type="domain" description="Guanylate kinase-like" evidence="2">
    <location>
        <begin position="2"/>
        <end position="205"/>
    </location>
</feature>
<dbReference type="InterPro" id="IPR008144">
    <property type="entry name" value="Guanylate_kin-like_dom"/>
</dbReference>
<dbReference type="PANTHER" id="PTHR23117:SF8">
    <property type="entry name" value="RIBOSE 1,5-BISPHOSPHATE PHOSPHOKINASE PHNN"/>
    <property type="match status" value="1"/>
</dbReference>
<dbReference type="RefSeq" id="WP_196199283.1">
    <property type="nucleotide sequence ID" value="NZ_JADPUN010000032.1"/>
</dbReference>
<dbReference type="SUPFAM" id="SSF52540">
    <property type="entry name" value="P-loop containing nucleoside triphosphate hydrolases"/>
    <property type="match status" value="1"/>
</dbReference>
<organism evidence="3 4">
    <name type="scientific">Plantactinospora alkalitolerans</name>
    <dbReference type="NCBI Taxonomy" id="2789879"/>
    <lineage>
        <taxon>Bacteria</taxon>
        <taxon>Bacillati</taxon>
        <taxon>Actinomycetota</taxon>
        <taxon>Actinomycetes</taxon>
        <taxon>Micromonosporales</taxon>
        <taxon>Micromonosporaceae</taxon>
        <taxon>Plantactinospora</taxon>
    </lineage>
</organism>
<accession>A0ABS0GNF2</accession>
<evidence type="ECO:0000259" key="2">
    <source>
        <dbReference type="PROSITE" id="PS50052"/>
    </source>
</evidence>
<comment type="caution">
    <text evidence="3">The sequence shown here is derived from an EMBL/GenBank/DDBJ whole genome shotgun (WGS) entry which is preliminary data.</text>
</comment>
<evidence type="ECO:0000313" key="3">
    <source>
        <dbReference type="EMBL" id="MBF9127621.1"/>
    </source>
</evidence>
<reference evidence="3 4" key="1">
    <citation type="submission" date="2020-11" db="EMBL/GenBank/DDBJ databases">
        <title>A novel isolate from a Black sea contaminated sediment with potential to produce alkanes: Plantactinospora alkalitolerans sp. nov.</title>
        <authorList>
            <person name="Carro L."/>
            <person name="Veyisoglu A."/>
            <person name="Guven K."/>
            <person name="Schumann P."/>
            <person name="Klenk H.-P."/>
            <person name="Sahin N."/>
        </authorList>
    </citation>
    <scope>NUCLEOTIDE SEQUENCE [LARGE SCALE GENOMIC DNA]</scope>
    <source>
        <strain evidence="3 4">S1510</strain>
    </source>
</reference>
<dbReference type="EMBL" id="JADPUN010000032">
    <property type="protein sequence ID" value="MBF9127621.1"/>
    <property type="molecule type" value="Genomic_DNA"/>
</dbReference>
<sequence>MSRPYVLLNMSGPYGVGKDTILNSILRAHAESVHRVSTVTTRPSSPDADPSYRSVSQQEFNRVTASGQWVITHQIGGQVLYGTSLDEIDKMASGDRISIHSVYPSDEGAGSLRKAYGNRLYSIGVLASKGDHDSQIAVLRNRLLSRGRDEPKVIDARLRYQADAIDYLLLNPVVPTPDGPMRVFDKILINDDIATSEEAVQKIWEDHITPTLKRSPLRPDFEIMLAAETRVDFGGGYFNSARDLESVGEPIDIGDLGTDLDGLNLSNEGEPTYRISKLFRELNRSLEPSKLLFGLYERGIYRLAPYIYDEERLFNFEEQVARGTLSRVAYFAVYRDIADEGLKRDFIPE</sequence>
<dbReference type="Gene3D" id="3.40.50.300">
    <property type="entry name" value="P-loop containing nucleotide triphosphate hydrolases"/>
    <property type="match status" value="1"/>
</dbReference>
<dbReference type="PROSITE" id="PS50052">
    <property type="entry name" value="GUANYLATE_KINASE_2"/>
    <property type="match status" value="1"/>
</dbReference>
<dbReference type="PANTHER" id="PTHR23117">
    <property type="entry name" value="GUANYLATE KINASE-RELATED"/>
    <property type="match status" value="1"/>
</dbReference>